<dbReference type="EMBL" id="BAQD01000147">
    <property type="protein sequence ID" value="GBQ08910.1"/>
    <property type="molecule type" value="Genomic_DNA"/>
</dbReference>
<organism evidence="1 2">
    <name type="scientific">Saccharibacter floricola DSM 15669</name>
    <dbReference type="NCBI Taxonomy" id="1123227"/>
    <lineage>
        <taxon>Bacteria</taxon>
        <taxon>Pseudomonadati</taxon>
        <taxon>Pseudomonadota</taxon>
        <taxon>Alphaproteobacteria</taxon>
        <taxon>Acetobacterales</taxon>
        <taxon>Acetobacteraceae</taxon>
        <taxon>Saccharibacter</taxon>
    </lineage>
</organism>
<keyword evidence="2" id="KW-1185">Reference proteome</keyword>
<evidence type="ECO:0008006" key="3">
    <source>
        <dbReference type="Google" id="ProtNLM"/>
    </source>
</evidence>
<dbReference type="Pfam" id="PF11363">
    <property type="entry name" value="DUF3164"/>
    <property type="match status" value="1"/>
</dbReference>
<proteinExistence type="predicted"/>
<protein>
    <recommendedName>
        <fullName evidence="3">DUF3164 family protein</fullName>
    </recommendedName>
</protein>
<dbReference type="InterPro" id="IPR021505">
    <property type="entry name" value="Phage_B3_Orf6"/>
</dbReference>
<name>A0ABQ0P1L1_9PROT</name>
<reference evidence="1" key="1">
    <citation type="submission" date="2013-04" db="EMBL/GenBank/DDBJ databases">
        <title>The genome sequencing project of 58 acetic acid bacteria.</title>
        <authorList>
            <person name="Okamoto-Kainuma A."/>
            <person name="Ishikawa M."/>
            <person name="Umino S."/>
            <person name="Koizumi Y."/>
            <person name="Shiwa Y."/>
            <person name="Yoshikawa H."/>
            <person name="Matsutani M."/>
            <person name="Matsushita K."/>
        </authorList>
    </citation>
    <scope>NUCLEOTIDE SEQUENCE</scope>
    <source>
        <strain evidence="1">DSM 15669</strain>
    </source>
</reference>
<gene>
    <name evidence="1" type="ORF">AA15669_1958</name>
</gene>
<accession>A0ABQ0P1L1</accession>
<comment type="caution">
    <text evidence="1">The sequence shown here is derived from an EMBL/GenBank/DDBJ whole genome shotgun (WGS) entry which is preliminary data.</text>
</comment>
<evidence type="ECO:0000313" key="2">
    <source>
        <dbReference type="Proteomes" id="UP001062901"/>
    </source>
</evidence>
<evidence type="ECO:0000313" key="1">
    <source>
        <dbReference type="EMBL" id="GBQ08910.1"/>
    </source>
</evidence>
<dbReference type="Proteomes" id="UP001062901">
    <property type="component" value="Unassembled WGS sequence"/>
</dbReference>
<sequence>MSGLLTDQCVPKGAPLFGHYEIFGHDMMIEMNKQSRLAKASETGRMIRTLSGREKPVESFRPRDVLIHDWVCERVESARRLQAMMAEAKHHDFTDFDALCDLLMEQYGARLGGTRGGAELESLDRLFKVQITTTDQKTVTPAIMAAEELVREVMDDLMDGASADLRQIVDRAFVRNHKTGQISTARIVSLVALEIEHPRWPVAQRALRDAIESGGQRRYMRFYAHNDAREPWTLIDLNYSSLEA</sequence>